<sequence>MTRTSAESSVELATDPETAFRIFTEEINLWWVRGPINAYDASRLAELRLEPGVGGRMLEIYDEASGDQLETARITAWQPGALLVMRDSLQDTETEVRFEPSGDGTRVSVSQRLVPGGDPTGLGFGWVAMLPTFLAWTRRRDSAPRTPREVGRLGIALYYSDPAAAARWLRGVFGLGSWDVDQAPEGDGSGWIELHIGDSLLILFPLRGERPAEGPVTHEVWVHVDDLEAHFARAREAGAVIISGIALHGSRSYVAEDLEGHRWTFVQARPTMRR</sequence>
<comment type="caution">
    <text evidence="3">The sequence shown here is derived from an EMBL/GenBank/DDBJ whole genome shotgun (WGS) entry which is preliminary data.</text>
</comment>
<dbReference type="Pfam" id="PF00903">
    <property type="entry name" value="Glyoxalase"/>
    <property type="match status" value="1"/>
</dbReference>
<dbReference type="EMBL" id="JACCBU010000001">
    <property type="protein sequence ID" value="NYE71555.1"/>
    <property type="molecule type" value="Genomic_DNA"/>
</dbReference>
<gene>
    <name evidence="3" type="ORF">BKA15_002884</name>
</gene>
<evidence type="ECO:0000259" key="2">
    <source>
        <dbReference type="PROSITE" id="PS51819"/>
    </source>
</evidence>
<dbReference type="RefSeq" id="WP_179751784.1">
    <property type="nucleotide sequence ID" value="NZ_JACCBU010000001.1"/>
</dbReference>
<dbReference type="InterPro" id="IPR023393">
    <property type="entry name" value="START-like_dom_sf"/>
</dbReference>
<dbReference type="Gene3D" id="3.10.180.10">
    <property type="entry name" value="2,3-Dihydroxybiphenyl 1,2-Dioxygenase, domain 1"/>
    <property type="match status" value="1"/>
</dbReference>
<dbReference type="SUPFAM" id="SSF55961">
    <property type="entry name" value="Bet v1-like"/>
    <property type="match status" value="1"/>
</dbReference>
<dbReference type="SUPFAM" id="SSF54593">
    <property type="entry name" value="Glyoxalase/Bleomycin resistance protein/Dihydroxybiphenyl dioxygenase"/>
    <property type="match status" value="1"/>
</dbReference>
<reference evidence="3 4" key="1">
    <citation type="submission" date="2020-07" db="EMBL/GenBank/DDBJ databases">
        <title>Sequencing the genomes of 1000 actinobacteria strains.</title>
        <authorList>
            <person name="Klenk H.-P."/>
        </authorList>
    </citation>
    <scope>NUCLEOTIDE SEQUENCE [LARGE SCALE GENOMIC DNA]</scope>
    <source>
        <strain evidence="3 4">DSM 22083</strain>
    </source>
</reference>
<evidence type="ECO:0000313" key="3">
    <source>
        <dbReference type="EMBL" id="NYE71555.1"/>
    </source>
</evidence>
<accession>A0A7Y9I789</accession>
<feature type="domain" description="VOC" evidence="2">
    <location>
        <begin position="151"/>
        <end position="268"/>
    </location>
</feature>
<dbReference type="Pfam" id="PF08327">
    <property type="entry name" value="AHSA1"/>
    <property type="match status" value="1"/>
</dbReference>
<name>A0A7Y9I789_9ACTN</name>
<dbReference type="InterPro" id="IPR029068">
    <property type="entry name" value="Glyas_Bleomycin-R_OHBP_Dase"/>
</dbReference>
<dbReference type="Gene3D" id="3.30.530.20">
    <property type="match status" value="1"/>
</dbReference>
<evidence type="ECO:0000313" key="4">
    <source>
        <dbReference type="Proteomes" id="UP000569914"/>
    </source>
</evidence>
<protein>
    <submittedName>
        <fullName evidence="3">Putative glyoxalase superfamily protein PhnB</fullName>
    </submittedName>
</protein>
<dbReference type="InterPro" id="IPR004360">
    <property type="entry name" value="Glyas_Fos-R_dOase_dom"/>
</dbReference>
<dbReference type="Proteomes" id="UP000569914">
    <property type="component" value="Unassembled WGS sequence"/>
</dbReference>
<keyword evidence="4" id="KW-1185">Reference proteome</keyword>
<dbReference type="InterPro" id="IPR037523">
    <property type="entry name" value="VOC_core"/>
</dbReference>
<dbReference type="InterPro" id="IPR013538">
    <property type="entry name" value="ASHA1/2-like_C"/>
</dbReference>
<evidence type="ECO:0000256" key="1">
    <source>
        <dbReference type="ARBA" id="ARBA00006817"/>
    </source>
</evidence>
<comment type="similarity">
    <text evidence="1">Belongs to the AHA1 family.</text>
</comment>
<organism evidence="3 4">
    <name type="scientific">Microlunatus parietis</name>
    <dbReference type="NCBI Taxonomy" id="682979"/>
    <lineage>
        <taxon>Bacteria</taxon>
        <taxon>Bacillati</taxon>
        <taxon>Actinomycetota</taxon>
        <taxon>Actinomycetes</taxon>
        <taxon>Propionibacteriales</taxon>
        <taxon>Propionibacteriaceae</taxon>
        <taxon>Microlunatus</taxon>
    </lineage>
</organism>
<dbReference type="AlphaFoldDB" id="A0A7Y9I789"/>
<dbReference type="PROSITE" id="PS51819">
    <property type="entry name" value="VOC"/>
    <property type="match status" value="1"/>
</dbReference>
<proteinExistence type="inferred from homology"/>